<gene>
    <name evidence="1" type="ORF">LIER_39114</name>
</gene>
<evidence type="ECO:0000313" key="1">
    <source>
        <dbReference type="EMBL" id="GAA0160837.1"/>
    </source>
</evidence>
<dbReference type="AlphaFoldDB" id="A0AAV3Q9T2"/>
<keyword evidence="2" id="KW-1185">Reference proteome</keyword>
<reference evidence="1 2" key="1">
    <citation type="submission" date="2024-01" db="EMBL/GenBank/DDBJ databases">
        <title>The complete chloroplast genome sequence of Lithospermum erythrorhizon: insights into the phylogenetic relationship among Boraginaceae species and the maternal lineages of purple gromwells.</title>
        <authorList>
            <person name="Okada T."/>
            <person name="Watanabe K."/>
        </authorList>
    </citation>
    <scope>NUCLEOTIDE SEQUENCE [LARGE SCALE GENOMIC DNA]</scope>
</reference>
<dbReference type="Proteomes" id="UP001454036">
    <property type="component" value="Unassembled WGS sequence"/>
</dbReference>
<evidence type="ECO:0000313" key="2">
    <source>
        <dbReference type="Proteomes" id="UP001454036"/>
    </source>
</evidence>
<protein>
    <submittedName>
        <fullName evidence="1">Uncharacterized protein</fullName>
    </submittedName>
</protein>
<sequence>MDAEIIRELLGCRLTDEEATHVDLVEADLTEGLVGCEASVYVKVHSQKDSWVSTQGFNLAMSSAWNCKRLRVSRARGSLLHIFFLDEKVKESVGTRVMVRGLKEQFLTREVARKMGNAF</sequence>
<accession>A0AAV3Q9T2</accession>
<organism evidence="1 2">
    <name type="scientific">Lithospermum erythrorhizon</name>
    <name type="common">Purple gromwell</name>
    <name type="synonym">Lithospermum officinale var. erythrorhizon</name>
    <dbReference type="NCBI Taxonomy" id="34254"/>
    <lineage>
        <taxon>Eukaryota</taxon>
        <taxon>Viridiplantae</taxon>
        <taxon>Streptophyta</taxon>
        <taxon>Embryophyta</taxon>
        <taxon>Tracheophyta</taxon>
        <taxon>Spermatophyta</taxon>
        <taxon>Magnoliopsida</taxon>
        <taxon>eudicotyledons</taxon>
        <taxon>Gunneridae</taxon>
        <taxon>Pentapetalae</taxon>
        <taxon>asterids</taxon>
        <taxon>lamiids</taxon>
        <taxon>Boraginales</taxon>
        <taxon>Boraginaceae</taxon>
        <taxon>Boraginoideae</taxon>
        <taxon>Lithospermeae</taxon>
        <taxon>Lithospermum</taxon>
    </lineage>
</organism>
<proteinExistence type="predicted"/>
<comment type="caution">
    <text evidence="1">The sequence shown here is derived from an EMBL/GenBank/DDBJ whole genome shotgun (WGS) entry which is preliminary data.</text>
</comment>
<name>A0AAV3Q9T2_LITER</name>
<dbReference type="EMBL" id="BAABME010020585">
    <property type="protein sequence ID" value="GAA0160837.1"/>
    <property type="molecule type" value="Genomic_DNA"/>
</dbReference>